<dbReference type="InterPro" id="IPR051539">
    <property type="entry name" value="T4SS-coupling_protein"/>
</dbReference>
<dbReference type="Gene3D" id="3.40.50.300">
    <property type="entry name" value="P-loop containing nucleotide triphosphate hydrolases"/>
    <property type="match status" value="1"/>
</dbReference>
<dbReference type="OrthoDB" id="226701at2"/>
<dbReference type="NCBIfam" id="NF045973">
    <property type="entry name" value="conju_CD1115"/>
    <property type="match status" value="1"/>
</dbReference>
<evidence type="ECO:0000256" key="1">
    <source>
        <dbReference type="ARBA" id="ARBA00004651"/>
    </source>
</evidence>
<reference evidence="8 9" key="1">
    <citation type="submission" date="2019-04" db="EMBL/GenBank/DDBJ databases">
        <title>Microbes associate with the intestines of laboratory mice.</title>
        <authorList>
            <person name="Navarre W."/>
            <person name="Wong E."/>
            <person name="Huang K.C."/>
            <person name="Tropini C."/>
            <person name="Ng K."/>
            <person name="Yu B."/>
        </authorList>
    </citation>
    <scope>NUCLEOTIDE SEQUENCE [LARGE SCALE GENOMIC DNA]</scope>
    <source>
        <strain evidence="8 9">NM48_B13</strain>
    </source>
</reference>
<dbReference type="CDD" id="cd01127">
    <property type="entry name" value="TrwB_TraG_TraD_VirD4"/>
    <property type="match status" value="1"/>
</dbReference>
<dbReference type="EMBL" id="SSTM01000001">
    <property type="protein sequence ID" value="TJW12436.1"/>
    <property type="molecule type" value="Genomic_DNA"/>
</dbReference>
<comment type="subcellular location">
    <subcellularLocation>
        <location evidence="1">Cell membrane</location>
        <topology evidence="1">Multi-pass membrane protein</topology>
    </subcellularLocation>
</comment>
<comment type="similarity">
    <text evidence="2">Belongs to the VirD4/TraG family.</text>
</comment>
<organism evidence="8 9">
    <name type="scientific">Parvibacter caecicola</name>
    <dbReference type="NCBI Taxonomy" id="747645"/>
    <lineage>
        <taxon>Bacteria</taxon>
        <taxon>Bacillati</taxon>
        <taxon>Actinomycetota</taxon>
        <taxon>Coriobacteriia</taxon>
        <taxon>Coriobacteriales</taxon>
        <taxon>Coriobacteriaceae</taxon>
        <taxon>Parvibacter</taxon>
    </lineage>
</organism>
<sequence>MEEKKLPWQTYGTPEFWEMKEAVEAIHGQPILEGLEPLEPWACDPVIDWPGNEAEGEAGDGADCTDAELDAELNSMLAMVFGEGEEEVAPAEAGAPVQGELPWDDPLDYCPVIPGPDEEEYAPVVPQMPFQEKSRLEYLKACVSSHRDNCAEEGFRILADGVQVSGDTWKTGLNNNDLIIGPTGAGKTRHYIKPNLLQQALPREQNAPESFIITDTKGNLRHEVSPVLEDNDYEVSTIDFTNLANSEIGYNPLAFVRVDPVTREANEQDVMRIATALCPPSTGSDPYWDNSARSLVAAMIAYTLEWLPLNEQHLGTVHTLVTNAGSNATEEGYLEIVEKRPNCLFVNQFSAVRAVRDSEKTFSCILGVAAQHLAPFALSSAVEFYQKLWQVDLKSLGCFPQALFLTVSDTDRSMDRLVNLLYSQAISELCNYADTKCEGNRLRFPVRMYLDDFAASAVIPDFDNITSVIRSRGISVSIVLQSITQLFAMYGQERARTIINNCAHILYLGGHDLDTVNYIASLANCLPDRILKLPVGSAFLYTEGQGGQQVRRYPLDQHPLYPQLPEVKKAAEAAEAARREKELIPQMEQQIREIQEKWGL</sequence>
<accession>A0A4T9TCA2</accession>
<dbReference type="Gene3D" id="1.10.8.80">
    <property type="entry name" value="Magnesium chelatase subunit I, C-Terminal domain"/>
    <property type="match status" value="1"/>
</dbReference>
<dbReference type="InterPro" id="IPR003688">
    <property type="entry name" value="TraG/VirD4"/>
</dbReference>
<dbReference type="Pfam" id="PF02534">
    <property type="entry name" value="T4SS-DNA_transf"/>
    <property type="match status" value="1"/>
</dbReference>
<dbReference type="SUPFAM" id="SSF52540">
    <property type="entry name" value="P-loop containing nucleoside triphosphate hydrolases"/>
    <property type="match status" value="1"/>
</dbReference>
<dbReference type="RefSeq" id="WP_136845314.1">
    <property type="nucleotide sequence ID" value="NZ_SSTM01000001.1"/>
</dbReference>
<proteinExistence type="inferred from homology"/>
<dbReference type="GO" id="GO:0005886">
    <property type="term" value="C:plasma membrane"/>
    <property type="evidence" value="ECO:0007669"/>
    <property type="project" value="UniProtKB-SubCell"/>
</dbReference>
<dbReference type="AlphaFoldDB" id="A0A4T9TCA2"/>
<evidence type="ECO:0000256" key="3">
    <source>
        <dbReference type="ARBA" id="ARBA00022475"/>
    </source>
</evidence>
<evidence type="ECO:0000256" key="7">
    <source>
        <dbReference type="SAM" id="Coils"/>
    </source>
</evidence>
<feature type="coiled-coil region" evidence="7">
    <location>
        <begin position="570"/>
        <end position="597"/>
    </location>
</feature>
<keyword evidence="4" id="KW-0812">Transmembrane</keyword>
<evidence type="ECO:0000313" key="9">
    <source>
        <dbReference type="Proteomes" id="UP000309454"/>
    </source>
</evidence>
<dbReference type="PANTHER" id="PTHR37937:SF1">
    <property type="entry name" value="CONJUGATIVE TRANSFER: DNA TRANSPORT"/>
    <property type="match status" value="1"/>
</dbReference>
<evidence type="ECO:0000256" key="5">
    <source>
        <dbReference type="ARBA" id="ARBA00022989"/>
    </source>
</evidence>
<evidence type="ECO:0000256" key="6">
    <source>
        <dbReference type="ARBA" id="ARBA00023136"/>
    </source>
</evidence>
<gene>
    <name evidence="8" type="ORF">E5982_02230</name>
</gene>
<evidence type="ECO:0008006" key="10">
    <source>
        <dbReference type="Google" id="ProtNLM"/>
    </source>
</evidence>
<keyword evidence="9" id="KW-1185">Reference proteome</keyword>
<evidence type="ECO:0000256" key="2">
    <source>
        <dbReference type="ARBA" id="ARBA00008806"/>
    </source>
</evidence>
<keyword evidence="7" id="KW-0175">Coiled coil</keyword>
<keyword evidence="6" id="KW-0472">Membrane</keyword>
<protein>
    <recommendedName>
        <fullName evidence="10">Type IV secretory system conjugative DNA transfer family protein</fullName>
    </recommendedName>
</protein>
<evidence type="ECO:0000313" key="8">
    <source>
        <dbReference type="EMBL" id="TJW12436.1"/>
    </source>
</evidence>
<dbReference type="InterPro" id="IPR027417">
    <property type="entry name" value="P-loop_NTPase"/>
</dbReference>
<keyword evidence="3" id="KW-1003">Cell membrane</keyword>
<dbReference type="PANTHER" id="PTHR37937">
    <property type="entry name" value="CONJUGATIVE TRANSFER: DNA TRANSPORT"/>
    <property type="match status" value="1"/>
</dbReference>
<comment type="caution">
    <text evidence="8">The sequence shown here is derived from an EMBL/GenBank/DDBJ whole genome shotgun (WGS) entry which is preliminary data.</text>
</comment>
<keyword evidence="5" id="KW-1133">Transmembrane helix</keyword>
<name>A0A4T9TCA2_9ACTN</name>
<dbReference type="Proteomes" id="UP000309454">
    <property type="component" value="Unassembled WGS sequence"/>
</dbReference>
<evidence type="ECO:0000256" key="4">
    <source>
        <dbReference type="ARBA" id="ARBA00022692"/>
    </source>
</evidence>